<dbReference type="CDD" id="cd15831">
    <property type="entry name" value="BTAD"/>
    <property type="match status" value="1"/>
</dbReference>
<evidence type="ECO:0000313" key="9">
    <source>
        <dbReference type="Proteomes" id="UP001500403"/>
    </source>
</evidence>
<evidence type="ECO:0000313" key="8">
    <source>
        <dbReference type="EMBL" id="GAA2942631.1"/>
    </source>
</evidence>
<reference evidence="8 9" key="1">
    <citation type="journal article" date="2019" name="Int. J. Syst. Evol. Microbiol.">
        <title>The Global Catalogue of Microorganisms (GCM) 10K type strain sequencing project: providing services to taxonomists for standard genome sequencing and annotation.</title>
        <authorList>
            <consortium name="The Broad Institute Genomics Platform"/>
            <consortium name="The Broad Institute Genome Sequencing Center for Infectious Disease"/>
            <person name="Wu L."/>
            <person name="Ma J."/>
        </authorList>
    </citation>
    <scope>NUCLEOTIDE SEQUENCE [LARGE SCALE GENOMIC DNA]</scope>
    <source>
        <strain evidence="8 9">JCM 9088</strain>
    </source>
</reference>
<dbReference type="InterPro" id="IPR016032">
    <property type="entry name" value="Sig_transdc_resp-reg_C-effctor"/>
</dbReference>
<dbReference type="SMART" id="SM01043">
    <property type="entry name" value="BTAD"/>
    <property type="match status" value="1"/>
</dbReference>
<feature type="DNA-binding region" description="OmpR/PhoB-type" evidence="6">
    <location>
        <begin position="1"/>
        <end position="93"/>
    </location>
</feature>
<dbReference type="RefSeq" id="WP_344495220.1">
    <property type="nucleotide sequence ID" value="NZ_BAAAUD010000032.1"/>
</dbReference>
<keyword evidence="3" id="KW-0805">Transcription regulation</keyword>
<dbReference type="SUPFAM" id="SSF46894">
    <property type="entry name" value="C-terminal effector domain of the bipartite response regulators"/>
    <property type="match status" value="1"/>
</dbReference>
<dbReference type="Pfam" id="PF00486">
    <property type="entry name" value="Trans_reg_C"/>
    <property type="match status" value="1"/>
</dbReference>
<evidence type="ECO:0000256" key="4">
    <source>
        <dbReference type="ARBA" id="ARBA00023125"/>
    </source>
</evidence>
<keyword evidence="5" id="KW-0804">Transcription</keyword>
<proteinExistence type="inferred from homology"/>
<dbReference type="InterPro" id="IPR051677">
    <property type="entry name" value="AfsR-DnrI-RedD_regulator"/>
</dbReference>
<dbReference type="InterPro" id="IPR001867">
    <property type="entry name" value="OmpR/PhoB-type_DNA-bd"/>
</dbReference>
<dbReference type="Gene3D" id="1.25.40.10">
    <property type="entry name" value="Tetratricopeptide repeat domain"/>
    <property type="match status" value="1"/>
</dbReference>
<dbReference type="PANTHER" id="PTHR35807">
    <property type="entry name" value="TRANSCRIPTIONAL REGULATOR REDD-RELATED"/>
    <property type="match status" value="1"/>
</dbReference>
<evidence type="ECO:0000256" key="3">
    <source>
        <dbReference type="ARBA" id="ARBA00023015"/>
    </source>
</evidence>
<comment type="similarity">
    <text evidence="1">Belongs to the AfsR/DnrI/RedD regulatory family.</text>
</comment>
<dbReference type="InterPro" id="IPR036388">
    <property type="entry name" value="WH-like_DNA-bd_sf"/>
</dbReference>
<dbReference type="InterPro" id="IPR005158">
    <property type="entry name" value="BTAD"/>
</dbReference>
<dbReference type="Pfam" id="PF03704">
    <property type="entry name" value="BTAD"/>
    <property type="match status" value="1"/>
</dbReference>
<sequence length="251" mass="27245">MLVHVLGPLRVTVDGEPVHLGGRRTKIVLAVLALEANWVVALDRLVDAVWGSTPPASARTQIRICVSSMRRAFAAAGAPELIETHPSGYRLRLAESDLDAAVFEARVGHARSLAGAGLAGEAVLELRRALSLWTGPALAGLSGPGVDAGARRLEEARLRAVEERVRLELDLGRHQDLIGEIMELAAAHPYREHLHAQLMLALYRSHRTAEALAVYRRIRSTLVEELGIEPGPELSDLEQGILLGMERVKLC</sequence>
<evidence type="ECO:0000256" key="6">
    <source>
        <dbReference type="PROSITE-ProRule" id="PRU01091"/>
    </source>
</evidence>
<organism evidence="8 9">
    <name type="scientific">Streptomyces enissocaesilis</name>
    <dbReference type="NCBI Taxonomy" id="332589"/>
    <lineage>
        <taxon>Bacteria</taxon>
        <taxon>Bacillati</taxon>
        <taxon>Actinomycetota</taxon>
        <taxon>Actinomycetes</taxon>
        <taxon>Kitasatosporales</taxon>
        <taxon>Streptomycetaceae</taxon>
        <taxon>Streptomyces</taxon>
        <taxon>Streptomyces rochei group</taxon>
    </lineage>
</organism>
<dbReference type="Gene3D" id="1.10.10.10">
    <property type="entry name" value="Winged helix-like DNA-binding domain superfamily/Winged helix DNA-binding domain"/>
    <property type="match status" value="1"/>
</dbReference>
<dbReference type="SMART" id="SM00862">
    <property type="entry name" value="Trans_reg_C"/>
    <property type="match status" value="1"/>
</dbReference>
<evidence type="ECO:0000256" key="1">
    <source>
        <dbReference type="ARBA" id="ARBA00005820"/>
    </source>
</evidence>
<dbReference type="SUPFAM" id="SSF48452">
    <property type="entry name" value="TPR-like"/>
    <property type="match status" value="1"/>
</dbReference>
<dbReference type="InterPro" id="IPR011990">
    <property type="entry name" value="TPR-like_helical_dom_sf"/>
</dbReference>
<evidence type="ECO:0000256" key="5">
    <source>
        <dbReference type="ARBA" id="ARBA00023163"/>
    </source>
</evidence>
<gene>
    <name evidence="8" type="ORF">GCM10010446_29830</name>
</gene>
<dbReference type="PANTHER" id="PTHR35807:SF1">
    <property type="entry name" value="TRANSCRIPTIONAL REGULATOR REDD"/>
    <property type="match status" value="1"/>
</dbReference>
<dbReference type="CDD" id="cd00383">
    <property type="entry name" value="trans_reg_C"/>
    <property type="match status" value="1"/>
</dbReference>
<accession>A0ABN3XAI2</accession>
<protein>
    <recommendedName>
        <fullName evidence="7">OmpR/PhoB-type domain-containing protein</fullName>
    </recommendedName>
</protein>
<keyword evidence="2" id="KW-0902">Two-component regulatory system</keyword>
<dbReference type="PROSITE" id="PS51755">
    <property type="entry name" value="OMPR_PHOB"/>
    <property type="match status" value="1"/>
</dbReference>
<dbReference type="EMBL" id="BAAAUD010000032">
    <property type="protein sequence ID" value="GAA2942631.1"/>
    <property type="molecule type" value="Genomic_DNA"/>
</dbReference>
<keyword evidence="9" id="KW-1185">Reference proteome</keyword>
<name>A0ABN3XAI2_9ACTN</name>
<feature type="domain" description="OmpR/PhoB-type" evidence="7">
    <location>
        <begin position="1"/>
        <end position="93"/>
    </location>
</feature>
<evidence type="ECO:0000256" key="2">
    <source>
        <dbReference type="ARBA" id="ARBA00023012"/>
    </source>
</evidence>
<dbReference type="Proteomes" id="UP001500403">
    <property type="component" value="Unassembled WGS sequence"/>
</dbReference>
<keyword evidence="4 6" id="KW-0238">DNA-binding</keyword>
<evidence type="ECO:0000259" key="7">
    <source>
        <dbReference type="PROSITE" id="PS51755"/>
    </source>
</evidence>
<comment type="caution">
    <text evidence="8">The sequence shown here is derived from an EMBL/GenBank/DDBJ whole genome shotgun (WGS) entry which is preliminary data.</text>
</comment>